<keyword evidence="6" id="KW-0539">Nucleus</keyword>
<dbReference type="GO" id="GO:0000049">
    <property type="term" value="F:tRNA binding"/>
    <property type="evidence" value="ECO:0007669"/>
    <property type="project" value="TreeGrafter"/>
</dbReference>
<evidence type="ECO:0000259" key="11">
    <source>
        <dbReference type="Pfam" id="PF05670"/>
    </source>
</evidence>
<dbReference type="Pfam" id="PF05833">
    <property type="entry name" value="NFACT_N"/>
    <property type="match status" value="1"/>
</dbReference>
<dbReference type="GeneTree" id="ENSGT00390000018516"/>
<reference evidence="12" key="3">
    <citation type="submission" date="2025-09" db="UniProtKB">
        <authorList>
            <consortium name="Ensembl"/>
        </authorList>
    </citation>
    <scope>IDENTIFICATION</scope>
</reference>
<evidence type="ECO:0000256" key="5">
    <source>
        <dbReference type="ARBA" id="ARBA00023054"/>
    </source>
</evidence>
<dbReference type="GO" id="GO:0005634">
    <property type="term" value="C:nucleus"/>
    <property type="evidence" value="ECO:0007669"/>
    <property type="project" value="UniProtKB-SubCell"/>
</dbReference>
<organism evidence="12 13">
    <name type="scientific">Erpetoichthys calabaricus</name>
    <name type="common">Rope fish</name>
    <name type="synonym">Calamoichthys calabaricus</name>
    <dbReference type="NCBI Taxonomy" id="27687"/>
    <lineage>
        <taxon>Eukaryota</taxon>
        <taxon>Metazoa</taxon>
        <taxon>Chordata</taxon>
        <taxon>Craniata</taxon>
        <taxon>Vertebrata</taxon>
        <taxon>Euteleostomi</taxon>
        <taxon>Actinopterygii</taxon>
        <taxon>Polypteriformes</taxon>
        <taxon>Polypteridae</taxon>
        <taxon>Erpetoichthys</taxon>
    </lineage>
</organism>
<proteinExistence type="inferred from homology"/>
<dbReference type="Proteomes" id="UP000694620">
    <property type="component" value="Chromosome 16"/>
</dbReference>
<dbReference type="Ensembl" id="ENSECRT00000031772.1">
    <property type="protein sequence ID" value="ENSECRP00000031114.1"/>
    <property type="gene ID" value="ENSECRG00000021044.1"/>
</dbReference>
<evidence type="ECO:0000313" key="12">
    <source>
        <dbReference type="Ensembl" id="ENSECRP00000031114.1"/>
    </source>
</evidence>
<dbReference type="GO" id="GO:1990112">
    <property type="term" value="C:RQC complex"/>
    <property type="evidence" value="ECO:0007669"/>
    <property type="project" value="TreeGrafter"/>
</dbReference>
<dbReference type="PANTHER" id="PTHR15239:SF6">
    <property type="entry name" value="RIBOSOME QUALITY CONTROL COMPLEX SUBUNIT NEMF"/>
    <property type="match status" value="1"/>
</dbReference>
<dbReference type="FunFam" id="2.30.310.10:FF:000001">
    <property type="entry name" value="Nuclear export mediator factor Nemf"/>
    <property type="match status" value="1"/>
</dbReference>
<evidence type="ECO:0000256" key="10">
    <source>
        <dbReference type="SAM" id="Coils"/>
    </source>
</evidence>
<keyword evidence="4" id="KW-0963">Cytoplasm</keyword>
<dbReference type="Pfam" id="PF05670">
    <property type="entry name" value="NFACT-R_1"/>
    <property type="match status" value="1"/>
</dbReference>
<evidence type="ECO:0000256" key="1">
    <source>
        <dbReference type="ARBA" id="ARBA00004123"/>
    </source>
</evidence>
<comment type="subcellular location">
    <subcellularLocation>
        <location evidence="2">Cytoplasm</location>
    </subcellularLocation>
    <subcellularLocation>
        <location evidence="1">Nucleus</location>
    </subcellularLocation>
</comment>
<dbReference type="GO" id="GO:0140708">
    <property type="term" value="P:CAT tailing"/>
    <property type="evidence" value="ECO:0007669"/>
    <property type="project" value="UniProtKB-ARBA"/>
</dbReference>
<dbReference type="InterPro" id="IPR051608">
    <property type="entry name" value="RQC_Subunit_NEMF"/>
</dbReference>
<gene>
    <name evidence="12" type="primary">NEMF</name>
</gene>
<reference evidence="12" key="2">
    <citation type="submission" date="2025-08" db="UniProtKB">
        <authorList>
            <consortium name="Ensembl"/>
        </authorList>
    </citation>
    <scope>IDENTIFICATION</scope>
</reference>
<evidence type="ECO:0000256" key="9">
    <source>
        <dbReference type="ARBA" id="ARBA00076869"/>
    </source>
</evidence>
<evidence type="ECO:0000256" key="8">
    <source>
        <dbReference type="ARBA" id="ARBA00071447"/>
    </source>
</evidence>
<name>A0A8C4TIT0_ERPCA</name>
<keyword evidence="13" id="KW-1185">Reference proteome</keyword>
<dbReference type="GO" id="GO:0005737">
    <property type="term" value="C:cytoplasm"/>
    <property type="evidence" value="ECO:0007669"/>
    <property type="project" value="UniProtKB-SubCell"/>
</dbReference>
<evidence type="ECO:0000256" key="6">
    <source>
        <dbReference type="ARBA" id="ARBA00023242"/>
    </source>
</evidence>
<evidence type="ECO:0000256" key="7">
    <source>
        <dbReference type="ARBA" id="ARBA00062982"/>
    </source>
</evidence>
<dbReference type="InterPro" id="IPR008532">
    <property type="entry name" value="NFACT_RNA-bd"/>
</dbReference>
<reference evidence="12" key="1">
    <citation type="submission" date="2021-06" db="EMBL/GenBank/DDBJ databases">
        <authorList>
            <consortium name="Wellcome Sanger Institute Data Sharing"/>
        </authorList>
    </citation>
    <scope>NUCLEOTIDE SEQUENCE [LARGE SCALE GENOMIC DNA]</scope>
</reference>
<dbReference type="AlphaFoldDB" id="A0A8C4TIT0"/>
<feature type="coiled-coil region" evidence="10">
    <location>
        <begin position="278"/>
        <end position="322"/>
    </location>
</feature>
<evidence type="ECO:0000256" key="4">
    <source>
        <dbReference type="ARBA" id="ARBA00022490"/>
    </source>
</evidence>
<evidence type="ECO:0000256" key="2">
    <source>
        <dbReference type="ARBA" id="ARBA00004496"/>
    </source>
</evidence>
<keyword evidence="5 10" id="KW-0175">Coiled coil</keyword>
<comment type="subunit">
    <text evidence="7">Component of the ribosome quality control complex (RQC), composed of the E3 ubiquitin ligase LTN1, TCF25 and NEMF associated with the 60S ribosomal subunit. The complex probably also contains VCP/p97 and its ubiquitin-binding cofactors. Interacts (via its N-terminus) with XPO1.</text>
</comment>
<sequence length="654" mass="75147">ILLGMRVNNVYDIDNKTYLIRLQKPEFKAVLLIESGVRIHTTEFEWPKNLMPSGFAMKCRKHLKTRRLVSVDQLGVDRIVDFQFGSDEAAYHLIVELYDRGNIVLTDHEYIILNLLRFRTAEAEDVKFAVRERYPVENAKGPEPLLELDRLTEILSKAQMGDQLKRILNPHLPYGASLIEHCLIEVGYSGNVKVDAQFDISQEAPKVLGALQKAEEFMDITSKFSGKGFIIQKREKKPSLEPDKPPEELLTFEEFHPFCFCQFSKSPFVEFESFNKAVDEFYSKMESQKIDIKTLQQEKQALKKLENVRKDHQQRLEALHQAQEHDRLKGELIEMNLPVVEKAIQVVCSALANQVDWTEIGQIVKEAQALGDPVACAIKELKLNMNQITMSLRWVAHILQVKVMTAVPRYYDHKRYAAKKEQKTVEAAEKVGPYEKKTKQTLKEVQTVSTIQKARKVYWFEKFLWFISSENYLIIAGRDQQQNEMIVKRYLKPGDIYVHADLHGATSCVIKNPSGEHIPPRTLTEAGTMAVCYSAAWDAKVITSAWWVHHHQVSKTAPTGEYLTTGSFMIRGKKNFLPPSYLMMGFSFLFKVEESCVWRHKGERKTKCVEDDGETVDSTSTEMDTELLGNPCVCLLPPDISDHLKFYLHEQLNI</sequence>
<protein>
    <recommendedName>
        <fullName evidence="8">Ribosome quality control complex subunit NEMF</fullName>
    </recommendedName>
    <alternativeName>
        <fullName evidence="9">Nuclear export mediator factor</fullName>
    </alternativeName>
</protein>
<evidence type="ECO:0000256" key="3">
    <source>
        <dbReference type="ARBA" id="ARBA00008318"/>
    </source>
</evidence>
<feature type="domain" description="NFACT RNA-binding" evidence="11">
    <location>
        <begin position="462"/>
        <end position="572"/>
    </location>
</feature>
<accession>A0A8C4TIT0</accession>
<dbReference type="GO" id="GO:0043023">
    <property type="term" value="F:ribosomal large subunit binding"/>
    <property type="evidence" value="ECO:0007669"/>
    <property type="project" value="TreeGrafter"/>
</dbReference>
<dbReference type="Gene3D" id="2.30.310.10">
    <property type="entry name" value="ibrinogen binding protein from staphylococcus aureus domain"/>
    <property type="match status" value="1"/>
</dbReference>
<evidence type="ECO:0000313" key="13">
    <source>
        <dbReference type="Proteomes" id="UP000694620"/>
    </source>
</evidence>
<dbReference type="PANTHER" id="PTHR15239">
    <property type="entry name" value="NUCLEAR EXPORT MEDIATOR FACTOR NEMF"/>
    <property type="match status" value="1"/>
</dbReference>
<comment type="similarity">
    <text evidence="3">Belongs to the NEMF family.</text>
</comment>